<dbReference type="InterPro" id="IPR000182">
    <property type="entry name" value="GNAT_dom"/>
</dbReference>
<dbReference type="Gene3D" id="3.40.630.30">
    <property type="match status" value="2"/>
</dbReference>
<protein>
    <recommendedName>
        <fullName evidence="1">N-acetyltransferase domain-containing protein</fullName>
    </recommendedName>
</protein>
<dbReference type="SUPFAM" id="SSF55729">
    <property type="entry name" value="Acyl-CoA N-acyltransferases (Nat)"/>
    <property type="match status" value="2"/>
</dbReference>
<evidence type="ECO:0000259" key="1">
    <source>
        <dbReference type="PROSITE" id="PS51186"/>
    </source>
</evidence>
<accession>K6WLC9</accession>
<evidence type="ECO:0000313" key="3">
    <source>
        <dbReference type="Proteomes" id="UP000008363"/>
    </source>
</evidence>
<evidence type="ECO:0000313" key="2">
    <source>
        <dbReference type="EMBL" id="GAB92952.1"/>
    </source>
</evidence>
<reference evidence="2 3" key="1">
    <citation type="submission" date="2012-08" db="EMBL/GenBank/DDBJ databases">
        <title>Whole genome shotgun sequence of Gordonia rhizosphera NBRC 16068.</title>
        <authorList>
            <person name="Takarada H."/>
            <person name="Isaki S."/>
            <person name="Hosoyama A."/>
            <person name="Tsuchikane K."/>
            <person name="Katsumata H."/>
            <person name="Baba S."/>
            <person name="Ohji S."/>
            <person name="Yamazaki S."/>
            <person name="Fujita N."/>
        </authorList>
    </citation>
    <scope>NUCLEOTIDE SEQUENCE [LARGE SCALE GENOMIC DNA]</scope>
    <source>
        <strain evidence="2 3">NBRC 16068</strain>
    </source>
</reference>
<name>K6WLC9_9ACTN</name>
<keyword evidence="3" id="KW-1185">Reference proteome</keyword>
<feature type="domain" description="N-acetyltransferase" evidence="1">
    <location>
        <begin position="27"/>
        <end position="183"/>
    </location>
</feature>
<organism evidence="2 3">
    <name type="scientific">Gordonia rhizosphera NBRC 16068</name>
    <dbReference type="NCBI Taxonomy" id="1108045"/>
    <lineage>
        <taxon>Bacteria</taxon>
        <taxon>Bacillati</taxon>
        <taxon>Actinomycetota</taxon>
        <taxon>Actinomycetes</taxon>
        <taxon>Mycobacteriales</taxon>
        <taxon>Gordoniaceae</taxon>
        <taxon>Gordonia</taxon>
    </lineage>
</organism>
<feature type="domain" description="N-acetyltransferase" evidence="1">
    <location>
        <begin position="206"/>
        <end position="365"/>
    </location>
</feature>
<dbReference type="CDD" id="cd04301">
    <property type="entry name" value="NAT_SF"/>
    <property type="match status" value="1"/>
</dbReference>
<dbReference type="PANTHER" id="PTHR43792">
    <property type="entry name" value="GNAT FAMILY, PUTATIVE (AFU_ORTHOLOGUE AFUA_3G00765)-RELATED-RELATED"/>
    <property type="match status" value="1"/>
</dbReference>
<sequence length="373" mass="41375">MEEIRVRVELSRLAESIEVPVLSDGVVSLRAHRPDDIDRVVEYATDPLTMRWAKMPSPYGRTDAERFITGALRGWDSGASMIWAIECEGRFIGSVDLRGSGRVVDIGFVLHPDARGEGLARRALVLAMDYAATERDVEVVRWEAAEGNLTSLRTAHAAGFTLLAKLPDWLEMNSGVVDAWSAKWHAGDDFAPKSTWRTTTFETERFRLRPLSAADDERIRETLDDPISRKYLFGRPSPLTVEHAAAERTRKWWTAACGQTCTWAVADKENDLYLGDISLFKIDDVTGAEAGFYTHPEARGTGVLRETFPAAVRHSFDVLGLRRLTLFAAASNKGSWALAEAAGMHRFGTQPLAALSAGVMEDLFGYELLRDEA</sequence>
<dbReference type="Pfam" id="PF13302">
    <property type="entry name" value="Acetyltransf_3"/>
    <property type="match status" value="2"/>
</dbReference>
<dbReference type="InterPro" id="IPR051531">
    <property type="entry name" value="N-acetyltransferase"/>
</dbReference>
<dbReference type="Proteomes" id="UP000008363">
    <property type="component" value="Unassembled WGS sequence"/>
</dbReference>
<comment type="caution">
    <text evidence="2">The sequence shown here is derived from an EMBL/GenBank/DDBJ whole genome shotgun (WGS) entry which is preliminary data.</text>
</comment>
<dbReference type="AlphaFoldDB" id="K6WLC9"/>
<dbReference type="STRING" id="1108045.GORHZ_197_01090"/>
<dbReference type="GO" id="GO:0016747">
    <property type="term" value="F:acyltransferase activity, transferring groups other than amino-acyl groups"/>
    <property type="evidence" value="ECO:0007669"/>
    <property type="project" value="InterPro"/>
</dbReference>
<dbReference type="eggNOG" id="COG1670">
    <property type="taxonomic scope" value="Bacteria"/>
</dbReference>
<gene>
    <name evidence="2" type="ORF">GORHZ_197_01090</name>
</gene>
<dbReference type="InterPro" id="IPR016181">
    <property type="entry name" value="Acyl_CoA_acyltransferase"/>
</dbReference>
<proteinExistence type="predicted"/>
<dbReference type="PROSITE" id="PS51186">
    <property type="entry name" value="GNAT"/>
    <property type="match status" value="2"/>
</dbReference>
<dbReference type="EMBL" id="BAHC01000197">
    <property type="protein sequence ID" value="GAB92952.1"/>
    <property type="molecule type" value="Genomic_DNA"/>
</dbReference>